<dbReference type="InterPro" id="IPR019734">
    <property type="entry name" value="TPR_rpt"/>
</dbReference>
<gene>
    <name evidence="2" type="ORF">GS398_08420</name>
</gene>
<comment type="caution">
    <text evidence="2">The sequence shown here is derived from an EMBL/GenBank/DDBJ whole genome shotgun (WGS) entry which is preliminary data.</text>
</comment>
<dbReference type="Pfam" id="PF13174">
    <property type="entry name" value="TPR_6"/>
    <property type="match status" value="1"/>
</dbReference>
<organism evidence="2 3">
    <name type="scientific">Hufsiella ginkgonis</name>
    <dbReference type="NCBI Taxonomy" id="2695274"/>
    <lineage>
        <taxon>Bacteria</taxon>
        <taxon>Pseudomonadati</taxon>
        <taxon>Bacteroidota</taxon>
        <taxon>Sphingobacteriia</taxon>
        <taxon>Sphingobacteriales</taxon>
        <taxon>Sphingobacteriaceae</taxon>
        <taxon>Hufsiella</taxon>
    </lineage>
</organism>
<evidence type="ECO:0008006" key="4">
    <source>
        <dbReference type="Google" id="ProtNLM"/>
    </source>
</evidence>
<dbReference type="Gene3D" id="1.25.40.10">
    <property type="entry name" value="Tetratricopeptide repeat domain"/>
    <property type="match status" value="2"/>
</dbReference>
<reference evidence="2 3" key="1">
    <citation type="submission" date="2019-11" db="EMBL/GenBank/DDBJ databases">
        <title>Pedobacter sp. HMF7056 Genome sequencing and assembly.</title>
        <authorList>
            <person name="Kang H."/>
            <person name="Kim H."/>
            <person name="Joh K."/>
        </authorList>
    </citation>
    <scope>NUCLEOTIDE SEQUENCE [LARGE SCALE GENOMIC DNA]</scope>
    <source>
        <strain evidence="2 3">HMF7056</strain>
    </source>
</reference>
<dbReference type="SUPFAM" id="SSF48452">
    <property type="entry name" value="TPR-like"/>
    <property type="match status" value="1"/>
</dbReference>
<dbReference type="PROSITE" id="PS50005">
    <property type="entry name" value="TPR"/>
    <property type="match status" value="1"/>
</dbReference>
<evidence type="ECO:0000256" key="1">
    <source>
        <dbReference type="PROSITE-ProRule" id="PRU00339"/>
    </source>
</evidence>
<keyword evidence="3" id="KW-1185">Reference proteome</keyword>
<dbReference type="EMBL" id="WVHS01000002">
    <property type="protein sequence ID" value="MXV15324.1"/>
    <property type="molecule type" value="Genomic_DNA"/>
</dbReference>
<evidence type="ECO:0000313" key="2">
    <source>
        <dbReference type="EMBL" id="MXV15324.1"/>
    </source>
</evidence>
<dbReference type="Pfam" id="PF00515">
    <property type="entry name" value="TPR_1"/>
    <property type="match status" value="1"/>
</dbReference>
<dbReference type="AlphaFoldDB" id="A0A7K1XWE8"/>
<dbReference type="SMART" id="SM00028">
    <property type="entry name" value="TPR"/>
    <property type="match status" value="3"/>
</dbReference>
<evidence type="ECO:0000313" key="3">
    <source>
        <dbReference type="Proteomes" id="UP000451233"/>
    </source>
</evidence>
<protein>
    <recommendedName>
        <fullName evidence="4">Tetratricopeptide repeat protein</fullName>
    </recommendedName>
</protein>
<proteinExistence type="predicted"/>
<keyword evidence="1" id="KW-0802">TPR repeat</keyword>
<dbReference type="Proteomes" id="UP000451233">
    <property type="component" value="Unassembled WGS sequence"/>
</dbReference>
<name>A0A7K1XWE8_9SPHI</name>
<feature type="repeat" description="TPR" evidence="1">
    <location>
        <begin position="270"/>
        <end position="303"/>
    </location>
</feature>
<sequence length="394" mass="42938">MKNSGFILGLALLISGATTYAQKSELTNAKKGYEEYQSLRSSAAALSTASLKKAQVAIDKATIHEKTLADPEVWSYRANIYAGLASLDTINAKIDPMIAESAKAIKKATELDTKGEQKANIAIATETLASIALNKGVRAYKSAKYGDAFKAFEESAAFSGAGKDTTALYYSAISAQNAKDYQGAIKQYTALLSSNYSMLEDVYSNLSILYASPTVKDTAAAIRIAGEGVKRFPKNSVLATREIEFSLMTGKEKEIIGKIDAQAAKEPTNKLLPYYLGIAYNSLKDYKKAEDAYKRAIAIDPSFDNANINLGGLIMNSGIEIYNATNKLPASKTAEYKAGMAKANAEFDRALPYLEKSTQLNPKSELAWRNLRTYYMIKNNQAKVDEVQKKLDEL</sequence>
<dbReference type="RefSeq" id="WP_160906325.1">
    <property type="nucleotide sequence ID" value="NZ_WVHS01000002.1"/>
</dbReference>
<dbReference type="InterPro" id="IPR011990">
    <property type="entry name" value="TPR-like_helical_dom_sf"/>
</dbReference>
<accession>A0A7K1XWE8</accession>